<evidence type="ECO:0000256" key="2">
    <source>
        <dbReference type="ARBA" id="ARBA00022490"/>
    </source>
</evidence>
<dbReference type="InterPro" id="IPR001680">
    <property type="entry name" value="WD40_rpt"/>
</dbReference>
<feature type="repeat" description="WD" evidence="8">
    <location>
        <begin position="508"/>
        <end position="549"/>
    </location>
</feature>
<dbReference type="OrthoDB" id="1935234at2759"/>
<keyword evidence="6" id="KW-0206">Cytoskeleton</keyword>
<evidence type="ECO:0000256" key="10">
    <source>
        <dbReference type="SAM" id="MobiDB-lite"/>
    </source>
</evidence>
<organism evidence="11 12">
    <name type="scientific">Coptotermes formosanus</name>
    <name type="common">Formosan subterranean termite</name>
    <dbReference type="NCBI Taxonomy" id="36987"/>
    <lineage>
        <taxon>Eukaryota</taxon>
        <taxon>Metazoa</taxon>
        <taxon>Ecdysozoa</taxon>
        <taxon>Arthropoda</taxon>
        <taxon>Hexapoda</taxon>
        <taxon>Insecta</taxon>
        <taxon>Pterygota</taxon>
        <taxon>Neoptera</taxon>
        <taxon>Polyneoptera</taxon>
        <taxon>Dictyoptera</taxon>
        <taxon>Blattodea</taxon>
        <taxon>Blattoidea</taxon>
        <taxon>Termitoidae</taxon>
        <taxon>Rhinotermitidae</taxon>
        <taxon>Coptotermes</taxon>
    </lineage>
</organism>
<name>A0A6L2Q001_COPFO</name>
<evidence type="ECO:0000256" key="9">
    <source>
        <dbReference type="SAM" id="Coils"/>
    </source>
</evidence>
<dbReference type="Proteomes" id="UP000502823">
    <property type="component" value="Unassembled WGS sequence"/>
</dbReference>
<feature type="coiled-coil region" evidence="9">
    <location>
        <begin position="1394"/>
        <end position="1428"/>
    </location>
</feature>
<keyword evidence="7" id="KW-0966">Cell projection</keyword>
<feature type="coiled-coil region" evidence="9">
    <location>
        <begin position="1571"/>
        <end position="1598"/>
    </location>
</feature>
<keyword evidence="5 9" id="KW-0175">Coiled coil</keyword>
<evidence type="ECO:0000313" key="12">
    <source>
        <dbReference type="Proteomes" id="UP000502823"/>
    </source>
</evidence>
<keyword evidence="12" id="KW-1185">Reference proteome</keyword>
<dbReference type="InterPro" id="IPR015943">
    <property type="entry name" value="WD40/YVTN_repeat-like_dom_sf"/>
</dbReference>
<evidence type="ECO:0000256" key="1">
    <source>
        <dbReference type="ARBA" id="ARBA00004430"/>
    </source>
</evidence>
<protein>
    <submittedName>
        <fullName evidence="11">Uncharacterized protein</fullName>
    </submittedName>
</protein>
<dbReference type="Pfam" id="PF00400">
    <property type="entry name" value="WD40"/>
    <property type="match status" value="2"/>
</dbReference>
<evidence type="ECO:0000313" key="11">
    <source>
        <dbReference type="EMBL" id="GFG38213.1"/>
    </source>
</evidence>
<evidence type="ECO:0000256" key="5">
    <source>
        <dbReference type="ARBA" id="ARBA00023054"/>
    </source>
</evidence>
<dbReference type="Gene3D" id="2.130.10.10">
    <property type="entry name" value="YVTN repeat-like/Quinoprotein amine dehydrogenase"/>
    <property type="match status" value="2"/>
</dbReference>
<dbReference type="InterPro" id="IPR036322">
    <property type="entry name" value="WD40_repeat_dom_sf"/>
</dbReference>
<feature type="region of interest" description="Disordered" evidence="10">
    <location>
        <begin position="1329"/>
        <end position="1362"/>
    </location>
</feature>
<evidence type="ECO:0000256" key="8">
    <source>
        <dbReference type="PROSITE-ProRule" id="PRU00221"/>
    </source>
</evidence>
<proteinExistence type="predicted"/>
<sequence length="2032" mass="232328">MLDATGSDVEDLPENKISCAAGGGDKETGREAEDVKKVEEMPEILNPNDFLSKPFLSKKCTVPEDILVFHHSFGYDCQRHFNLVLLEKEILAFVSGNLIHIFNVVTKELHFRRSAGGGGIGHMTKNPNPLYQHLAVAERGENPLIIIYEWPSFNIVCLLKNGAAKTYSHINYSPDGEMLCSHGGEPDYLLTVWNWKASKIISSRQSNIKDVYNAAFSLFTPNHITACGASHIMFWKMASTFTGLKLMGSFGRFGRTETSDIIGCLALPDGKVISGCEWGNMLLWEDGLIKVEVSRKQRKQCHTAPITQFELQNEDLITVGLDGFVKMWCYDTIDRADPPEDNRFVELEPMMELQVKNDENLAALMCVVKTSQDPGDTSWYGQDANGGIWKFDLNLKSSLRQPPEQLLICHAGPVIDMAASPVDEHLATLGKDGRLFIYNYVKKKLLLVKRFQAEGSCLLWLPLDVDKTGTVLVAAFRDGLLRVVLVSLEEMKKDPNSKEEFITVIQTSKPHTKPVTAMSMNDKGTLLVTGSEDSTIFVYHITDSYKYVSLVPIGFVTVPNVVTFLSWKPYTVGPVHTFSDSKSQEELKTLFCPEVPNPVLFGLYTPKDTIWLSIAGYDAGYMYEFFMNKEEPVQHTKIAGADDTEIYSYLYNRNKKYLMLGMQNGQIRVNRANPNIHPDFSDYWLYSMHDNTTGRIRRMCFNYDNHFMFSCGDDGNIFSYHVNFDEEGDYNIPCRKPIASPGIPPKEKADDIEDIKHLSLEETKAKAEYEKRMAAANQRKQKKDGLYHVSVITVTNAYRNMKLPESQQIPMCDLEVHPDITKDLDDTLQQEIDRVKQKFSFDVEKSRLGLQKLEDYFTNVLDSMTVYVCSIRTNGRVSTFRQRKLGKEFYDAKTSVQLQMEEAGRKGTAHEIHVAKAAPTEPEKRVPVREPFLTAAPEYKTSKKLQRLIQKYLQRKQRQKQRQQQWDLFLKEKPDETKNHPDDIAAIAEAEQTIGDYKLKSAADYRVPKHLRISKVKKYYQLLEARERLFMMKDNFNSKVYDLRNKKAALIERLDELNAMLTHIHRELDPTQRKFLSEIPKFDEKLEFPEREFKLTEEDKEALLIQKLGSSGSDTSTISHEADGTEYVDAAYEELLGSYYPMTKEETLQKIISNPYFANGSNGSNVSVEQLEALTLEDNIDTAWEAELKEHRMKRKLFEQDQIVNEMEKKIDAFDREVEDLSHLKLRVNVEAKFLELHLLTLQQELTVLKDFEDMDEEVSNKVLNSLKDKHDMERKINDLQKLIQIKKIQINDLLHKERELTEKFQAATNDSKFAGFLRKMYNKKYKLQKAGSPGDSESSSCSSPLSSNSSNSDDEEASLEQEQLDFIKSDKSVRPDGCEQDLYNVTLLLRSQRHDCEQELIKIRKQIEDLNKELAVNLKKIKTVEATLQTNQEEDENFQRNKQHKLNEIECVVVLKLSQMQHFKKGTYNMEKLSNTLVFSQERLHKLYSRVGELKKETQTQVDKYMKNRQHLDRLKVDGQHLLETIQKLKADITECMLRKFGGEIDLDEMEESVLMRLIAEEKSPVKDLMKAYEKRIHDMQEKLHEKQENLSRYMQENMEKLHLLTILEEEKHRFEKLQKIQTFKLEDAADETANTNISDIEKLTEIMKHQALETEILKNEIKMLRMKSKPLPPILGSATANIPEEGLAHESGEPLLSVPEELSVEEEEEAEEMDPTGIRGILKELTQSVHEETKYPSLVQPEVSDVEQILNEIIDNLSSTEPSTNDITTVQEIFDEFKQQSESIIDLVSRTRNLVYNIIAEVTAGAPSTVTSHVKNIIDDIIDEVHDSIGREMSVHPTEHILGDIVDKITSRQPVEEDSDGTKGILQNVVQQLQSSQVILDPISAVQQIISDAINNLQATRLSTNRKDADVKQVLDDIIHKLAAEECTEDIRVIIRELIDVISYKKQTLAETDTTEDIIDDAVSEIENRGGSKEDIAQVKDILQKAVSISVCENSTEMISDGKEISDSLETMLTARDKNDTPSETKFEEE</sequence>
<dbReference type="PANTHER" id="PTHR14885">
    <property type="entry name" value="CILIA- AND FLAGELLA-ASSOCIATED PROTEIN 43-RELATED"/>
    <property type="match status" value="1"/>
</dbReference>
<gene>
    <name evidence="11" type="ORF">Cfor_03816</name>
</gene>
<feature type="compositionally biased region" description="Low complexity" evidence="10">
    <location>
        <begin position="1331"/>
        <end position="1352"/>
    </location>
</feature>
<dbReference type="FunCoup" id="A0A6L2Q001">
    <property type="interactions" value="51"/>
</dbReference>
<dbReference type="PROSITE" id="PS50294">
    <property type="entry name" value="WD_REPEATS_REGION"/>
    <property type="match status" value="1"/>
</dbReference>
<dbReference type="SUPFAM" id="SSF50978">
    <property type="entry name" value="WD40 repeat-like"/>
    <property type="match status" value="1"/>
</dbReference>
<comment type="subcellular location">
    <subcellularLocation>
        <location evidence="1">Cytoplasm</location>
        <location evidence="1">Cytoskeleton</location>
        <location evidence="1">Cilium axoneme</location>
    </subcellularLocation>
</comment>
<evidence type="ECO:0000256" key="3">
    <source>
        <dbReference type="ARBA" id="ARBA00022574"/>
    </source>
</evidence>
<dbReference type="InParanoid" id="A0A6L2Q001"/>
<feature type="region of interest" description="Disordered" evidence="10">
    <location>
        <begin position="1"/>
        <end position="34"/>
    </location>
</feature>
<evidence type="ECO:0000256" key="4">
    <source>
        <dbReference type="ARBA" id="ARBA00022737"/>
    </source>
</evidence>
<comment type="caution">
    <text evidence="11">The sequence shown here is derived from an EMBL/GenBank/DDBJ whole genome shotgun (WGS) entry which is preliminary data.</text>
</comment>
<reference evidence="12" key="1">
    <citation type="submission" date="2020-01" db="EMBL/GenBank/DDBJ databases">
        <title>Draft genome sequence of the Termite Coptotermes fromosanus.</title>
        <authorList>
            <person name="Itakura S."/>
            <person name="Yosikawa Y."/>
            <person name="Umezawa K."/>
        </authorList>
    </citation>
    <scope>NUCLEOTIDE SEQUENCE [LARGE SCALE GENOMIC DNA]</scope>
</reference>
<dbReference type="GO" id="GO:0005930">
    <property type="term" value="C:axoneme"/>
    <property type="evidence" value="ECO:0007669"/>
    <property type="project" value="UniProtKB-SubCell"/>
</dbReference>
<dbReference type="SMART" id="SM00320">
    <property type="entry name" value="WD40"/>
    <property type="match status" value="5"/>
</dbReference>
<evidence type="ECO:0000256" key="7">
    <source>
        <dbReference type="ARBA" id="ARBA00023273"/>
    </source>
</evidence>
<keyword evidence="4" id="KW-0677">Repeat</keyword>
<dbReference type="PROSITE" id="PS50082">
    <property type="entry name" value="WD_REPEATS_2"/>
    <property type="match status" value="1"/>
</dbReference>
<accession>A0A6L2Q001</accession>
<feature type="compositionally biased region" description="Basic and acidic residues" evidence="10">
    <location>
        <begin position="24"/>
        <end position="34"/>
    </location>
</feature>
<feature type="compositionally biased region" description="Acidic residues" evidence="10">
    <location>
        <begin position="1353"/>
        <end position="1362"/>
    </location>
</feature>
<evidence type="ECO:0000256" key="6">
    <source>
        <dbReference type="ARBA" id="ARBA00023212"/>
    </source>
</evidence>
<dbReference type="GO" id="GO:0003341">
    <property type="term" value="P:cilium movement"/>
    <property type="evidence" value="ECO:0007669"/>
    <property type="project" value="UniProtKB-ARBA"/>
</dbReference>
<dbReference type="PANTHER" id="PTHR14885:SF3">
    <property type="entry name" value="CILIA- AND FLAGELLA-ASSOCIATED PROTEIN 44"/>
    <property type="match status" value="1"/>
</dbReference>
<keyword evidence="2" id="KW-0963">Cytoplasm</keyword>
<dbReference type="EMBL" id="BLKM01012983">
    <property type="protein sequence ID" value="GFG38213.1"/>
    <property type="molecule type" value="Genomic_DNA"/>
</dbReference>
<feature type="coiled-coil region" evidence="9">
    <location>
        <begin position="1270"/>
        <end position="1311"/>
    </location>
</feature>
<keyword evidence="3 8" id="KW-0853">WD repeat</keyword>